<evidence type="ECO:0000256" key="11">
    <source>
        <dbReference type="ARBA" id="ARBA00022989"/>
    </source>
</evidence>
<dbReference type="Pfam" id="PF00512">
    <property type="entry name" value="HisKA"/>
    <property type="match status" value="1"/>
</dbReference>
<feature type="domain" description="Histidine kinase" evidence="16">
    <location>
        <begin position="386"/>
        <end position="604"/>
    </location>
</feature>
<keyword evidence="14" id="KW-0131">Cell cycle</keyword>
<dbReference type="InterPro" id="IPR003660">
    <property type="entry name" value="HAMP_dom"/>
</dbReference>
<evidence type="ECO:0000256" key="8">
    <source>
        <dbReference type="ARBA" id="ARBA00022741"/>
    </source>
</evidence>
<dbReference type="InterPro" id="IPR004358">
    <property type="entry name" value="Sig_transdc_His_kin-like_C"/>
</dbReference>
<dbReference type="Pfam" id="PF02743">
    <property type="entry name" value="dCache_1"/>
    <property type="match status" value="1"/>
</dbReference>
<dbReference type="InterPro" id="IPR050736">
    <property type="entry name" value="Sensor_HK_Regulatory"/>
</dbReference>
<keyword evidence="12" id="KW-0902">Two-component regulatory system</keyword>
<dbReference type="PROSITE" id="PS50885">
    <property type="entry name" value="HAMP"/>
    <property type="match status" value="1"/>
</dbReference>
<dbReference type="Gene3D" id="3.30.450.20">
    <property type="entry name" value="PAS domain"/>
    <property type="match status" value="1"/>
</dbReference>
<dbReference type="Proteomes" id="UP000650524">
    <property type="component" value="Unassembled WGS sequence"/>
</dbReference>
<dbReference type="Gene3D" id="6.10.340.10">
    <property type="match status" value="1"/>
</dbReference>
<dbReference type="GO" id="GO:0005886">
    <property type="term" value="C:plasma membrane"/>
    <property type="evidence" value="ECO:0007669"/>
    <property type="project" value="UniProtKB-SubCell"/>
</dbReference>
<comment type="catalytic activity">
    <reaction evidence="1">
        <text>ATP + protein L-histidine = ADP + protein N-phospho-L-histidine.</text>
        <dbReference type="EC" id="2.7.13.3"/>
    </reaction>
</comment>
<dbReference type="InterPro" id="IPR005467">
    <property type="entry name" value="His_kinase_dom"/>
</dbReference>
<dbReference type="SUPFAM" id="SSF158472">
    <property type="entry name" value="HAMP domain-like"/>
    <property type="match status" value="1"/>
</dbReference>
<dbReference type="FunFam" id="3.30.565.10:FF:000010">
    <property type="entry name" value="Sensor histidine kinase RcsC"/>
    <property type="match status" value="1"/>
</dbReference>
<keyword evidence="5" id="KW-0597">Phosphoprotein</keyword>
<feature type="transmembrane region" description="Helical" evidence="15">
    <location>
        <begin position="278"/>
        <end position="300"/>
    </location>
</feature>
<dbReference type="PANTHER" id="PTHR43711:SF1">
    <property type="entry name" value="HISTIDINE KINASE 1"/>
    <property type="match status" value="1"/>
</dbReference>
<evidence type="ECO:0000256" key="6">
    <source>
        <dbReference type="ARBA" id="ARBA00022679"/>
    </source>
</evidence>
<evidence type="ECO:0000256" key="3">
    <source>
        <dbReference type="ARBA" id="ARBA00012438"/>
    </source>
</evidence>
<evidence type="ECO:0000259" key="16">
    <source>
        <dbReference type="PROSITE" id="PS50109"/>
    </source>
</evidence>
<keyword evidence="13 15" id="KW-0472">Membrane</keyword>
<dbReference type="InterPro" id="IPR036890">
    <property type="entry name" value="HATPase_C_sf"/>
</dbReference>
<evidence type="ECO:0000256" key="14">
    <source>
        <dbReference type="ARBA" id="ARBA00023306"/>
    </source>
</evidence>
<dbReference type="SMART" id="SM00387">
    <property type="entry name" value="HATPase_c"/>
    <property type="match status" value="1"/>
</dbReference>
<dbReference type="GO" id="GO:0005524">
    <property type="term" value="F:ATP binding"/>
    <property type="evidence" value="ECO:0007669"/>
    <property type="project" value="UniProtKB-KW"/>
</dbReference>
<dbReference type="CDD" id="cd00082">
    <property type="entry name" value="HisKA"/>
    <property type="match status" value="1"/>
</dbReference>
<evidence type="ECO:0000256" key="10">
    <source>
        <dbReference type="ARBA" id="ARBA00022840"/>
    </source>
</evidence>
<sequence>MKGKLFRKYAVLFVTLVTGALLANGLIEIYFSYQENKTALAHIQREKALAAALKIEQFTSKIELQISWIAPWGPPGVSPDTNEYLRLLRQDPAITEIRYIDSAGKEQLHVSRLGMDREKSGVDFSHNPAFLEARRGKTWFSPVYYRKGSEPYMRIAMAGPRKRSGVTVADVNLKFVWEVVNQIKVGKAGGAYVVDSEGNLIAHTNISLVLKKTDLSSLPQVAAARESPLNPGQEEVSVARDLQGRQVLTTYAPISPLSWFIFLEQPLAEAFMPLYASIFRTALFVLAGIVLSILASLILARRMVTPIRALRDGAARIGAGDFGHRMDVHTGDELESLGEEFNQMTTRLQESYTHLEEKVKARTRELSDAFQQLEIANKHKSEFLANMSHELRTPLNAILGYTELIVDKIYGDVPDKIQEILVRVGENGRHLLSLINDVLDLSKIEAGRLTLSLNDYSMQDLVQTVITSVESLGAEKNLVLKTEVPSDLATGRGDEQRIAQVFLNLVGNAIKFTDEGEVSIEVAISNSSFLISVADTGPGLSEDDQQGIFEEFHQVDGSSTREKGGTGLGLSIARRIVEMHGGSIWVESTLGKGSTFWFTLPIRVEQQEEQK</sequence>
<proteinExistence type="predicted"/>
<dbReference type="SMART" id="SM00304">
    <property type="entry name" value="HAMP"/>
    <property type="match status" value="1"/>
</dbReference>
<evidence type="ECO:0000256" key="2">
    <source>
        <dbReference type="ARBA" id="ARBA00004651"/>
    </source>
</evidence>
<dbReference type="CDD" id="cd16922">
    <property type="entry name" value="HATPase_EvgS-ArcB-TorS-like"/>
    <property type="match status" value="1"/>
</dbReference>
<evidence type="ECO:0000256" key="4">
    <source>
        <dbReference type="ARBA" id="ARBA00022475"/>
    </source>
</evidence>
<comment type="caution">
    <text evidence="18">The sequence shown here is derived from an EMBL/GenBank/DDBJ whole genome shotgun (WGS) entry which is preliminary data.</text>
</comment>
<keyword evidence="4" id="KW-1003">Cell membrane</keyword>
<comment type="subcellular location">
    <subcellularLocation>
        <location evidence="2">Cell membrane</location>
        <topology evidence="2">Multi-pass membrane protein</topology>
    </subcellularLocation>
</comment>
<dbReference type="InterPro" id="IPR003661">
    <property type="entry name" value="HisK_dim/P_dom"/>
</dbReference>
<dbReference type="Pfam" id="PF00672">
    <property type="entry name" value="HAMP"/>
    <property type="match status" value="1"/>
</dbReference>
<keyword evidence="10" id="KW-0067">ATP-binding</keyword>
<evidence type="ECO:0000256" key="15">
    <source>
        <dbReference type="SAM" id="Phobius"/>
    </source>
</evidence>
<dbReference type="InterPro" id="IPR033479">
    <property type="entry name" value="dCache_1"/>
</dbReference>
<evidence type="ECO:0000256" key="7">
    <source>
        <dbReference type="ARBA" id="ARBA00022692"/>
    </source>
</evidence>
<name>A0A8J6MZ49_9DELT</name>
<dbReference type="PANTHER" id="PTHR43711">
    <property type="entry name" value="TWO-COMPONENT HISTIDINE KINASE"/>
    <property type="match status" value="1"/>
</dbReference>
<keyword evidence="11 15" id="KW-1133">Transmembrane helix</keyword>
<dbReference type="PRINTS" id="PR00344">
    <property type="entry name" value="BCTRLSENSOR"/>
</dbReference>
<dbReference type="SUPFAM" id="SSF47384">
    <property type="entry name" value="Homodimeric domain of signal transducing histidine kinase"/>
    <property type="match status" value="1"/>
</dbReference>
<dbReference type="AlphaFoldDB" id="A0A8J6MZ49"/>
<dbReference type="CDD" id="cd12912">
    <property type="entry name" value="PDC2_MCP_like"/>
    <property type="match status" value="1"/>
</dbReference>
<feature type="domain" description="HAMP" evidence="17">
    <location>
        <begin position="301"/>
        <end position="353"/>
    </location>
</feature>
<dbReference type="GO" id="GO:0000155">
    <property type="term" value="F:phosphorelay sensor kinase activity"/>
    <property type="evidence" value="ECO:0007669"/>
    <property type="project" value="InterPro"/>
</dbReference>
<organism evidence="18 19">
    <name type="scientific">Candidatus Desulfacyla euxinica</name>
    <dbReference type="NCBI Taxonomy" id="2841693"/>
    <lineage>
        <taxon>Bacteria</taxon>
        <taxon>Deltaproteobacteria</taxon>
        <taxon>Candidatus Desulfacyla</taxon>
    </lineage>
</organism>
<reference evidence="18 19" key="1">
    <citation type="submission" date="2020-08" db="EMBL/GenBank/DDBJ databases">
        <title>Bridging the membrane lipid divide: bacteria of the FCB group superphylum have the potential to synthesize archaeal ether lipids.</title>
        <authorList>
            <person name="Villanueva L."/>
            <person name="Von Meijenfeldt F.A.B."/>
            <person name="Westbye A.B."/>
            <person name="Yadav S."/>
            <person name="Hopmans E.C."/>
            <person name="Dutilh B.E."/>
            <person name="Sinninghe Damste J.S."/>
        </authorList>
    </citation>
    <scope>NUCLEOTIDE SEQUENCE [LARGE SCALE GENOMIC DNA]</scope>
    <source>
        <strain evidence="18">NIOZ-UU27</strain>
    </source>
</reference>
<evidence type="ECO:0000313" key="18">
    <source>
        <dbReference type="EMBL" id="MBC8177250.1"/>
    </source>
</evidence>
<gene>
    <name evidence="18" type="ORF">H8E19_07570</name>
</gene>
<evidence type="ECO:0000259" key="17">
    <source>
        <dbReference type="PROSITE" id="PS50885"/>
    </source>
</evidence>
<keyword evidence="6" id="KW-0808">Transferase</keyword>
<dbReference type="SUPFAM" id="SSF55874">
    <property type="entry name" value="ATPase domain of HSP90 chaperone/DNA topoisomerase II/histidine kinase"/>
    <property type="match status" value="1"/>
</dbReference>
<dbReference type="CDD" id="cd06225">
    <property type="entry name" value="HAMP"/>
    <property type="match status" value="1"/>
</dbReference>
<evidence type="ECO:0000256" key="13">
    <source>
        <dbReference type="ARBA" id="ARBA00023136"/>
    </source>
</evidence>
<dbReference type="EC" id="2.7.13.3" evidence="3"/>
<keyword evidence="8" id="KW-0547">Nucleotide-binding</keyword>
<evidence type="ECO:0000256" key="5">
    <source>
        <dbReference type="ARBA" id="ARBA00022553"/>
    </source>
</evidence>
<dbReference type="EMBL" id="JACNJD010000198">
    <property type="protein sequence ID" value="MBC8177250.1"/>
    <property type="molecule type" value="Genomic_DNA"/>
</dbReference>
<keyword evidence="9" id="KW-0418">Kinase</keyword>
<dbReference type="SMART" id="SM00388">
    <property type="entry name" value="HisKA"/>
    <property type="match status" value="1"/>
</dbReference>
<keyword evidence="7 15" id="KW-0812">Transmembrane</keyword>
<dbReference type="PROSITE" id="PS50109">
    <property type="entry name" value="HIS_KIN"/>
    <property type="match status" value="1"/>
</dbReference>
<accession>A0A8J6MZ49</accession>
<dbReference type="Gene3D" id="3.30.565.10">
    <property type="entry name" value="Histidine kinase-like ATPase, C-terminal domain"/>
    <property type="match status" value="1"/>
</dbReference>
<evidence type="ECO:0000256" key="9">
    <source>
        <dbReference type="ARBA" id="ARBA00022777"/>
    </source>
</evidence>
<evidence type="ECO:0000313" key="19">
    <source>
        <dbReference type="Proteomes" id="UP000650524"/>
    </source>
</evidence>
<evidence type="ECO:0000256" key="1">
    <source>
        <dbReference type="ARBA" id="ARBA00000085"/>
    </source>
</evidence>
<dbReference type="Pfam" id="PF02518">
    <property type="entry name" value="HATPase_c"/>
    <property type="match status" value="1"/>
</dbReference>
<dbReference type="FunFam" id="1.10.287.130:FF:000038">
    <property type="entry name" value="Sensory transduction histidine kinase"/>
    <property type="match status" value="1"/>
</dbReference>
<evidence type="ECO:0000256" key="12">
    <source>
        <dbReference type="ARBA" id="ARBA00023012"/>
    </source>
</evidence>
<protein>
    <recommendedName>
        <fullName evidence="3">histidine kinase</fullName>
        <ecNumber evidence="3">2.7.13.3</ecNumber>
    </recommendedName>
</protein>
<dbReference type="Gene3D" id="1.10.287.130">
    <property type="match status" value="1"/>
</dbReference>
<dbReference type="InterPro" id="IPR036097">
    <property type="entry name" value="HisK_dim/P_sf"/>
</dbReference>
<dbReference type="InterPro" id="IPR003594">
    <property type="entry name" value="HATPase_dom"/>
</dbReference>